<evidence type="ECO:0000313" key="2">
    <source>
        <dbReference type="Proteomes" id="UP000324241"/>
    </source>
</evidence>
<organism evidence="1 2">
    <name type="scientific">Aspergillus tanneri</name>
    <dbReference type="NCBI Taxonomy" id="1220188"/>
    <lineage>
        <taxon>Eukaryota</taxon>
        <taxon>Fungi</taxon>
        <taxon>Dikarya</taxon>
        <taxon>Ascomycota</taxon>
        <taxon>Pezizomycotina</taxon>
        <taxon>Eurotiomycetes</taxon>
        <taxon>Eurotiomycetidae</taxon>
        <taxon>Eurotiales</taxon>
        <taxon>Aspergillaceae</taxon>
        <taxon>Aspergillus</taxon>
        <taxon>Aspergillus subgen. Circumdati</taxon>
    </lineage>
</organism>
<dbReference type="OrthoDB" id="10454910at2759"/>
<dbReference type="AlphaFoldDB" id="A0A5M9MAX4"/>
<dbReference type="Proteomes" id="UP000324241">
    <property type="component" value="Unassembled WGS sequence"/>
</dbReference>
<accession>A0A5M9MAX4</accession>
<comment type="caution">
    <text evidence="1">The sequence shown here is derived from an EMBL/GenBank/DDBJ whole genome shotgun (WGS) entry which is preliminary data.</text>
</comment>
<proteinExistence type="predicted"/>
<reference evidence="1 2" key="1">
    <citation type="submission" date="2019-08" db="EMBL/GenBank/DDBJ databases">
        <title>The genome sequence of a newly discovered highly antifungal drug resistant Aspergillus species, Aspergillus tanneri NIH 1004.</title>
        <authorList>
            <person name="Mounaud S."/>
            <person name="Singh I."/>
            <person name="Joardar V."/>
            <person name="Pakala S."/>
            <person name="Pakala S."/>
            <person name="Venepally P."/>
            <person name="Chung J.K."/>
            <person name="Losada L."/>
            <person name="Nierman W.C."/>
        </authorList>
    </citation>
    <scope>NUCLEOTIDE SEQUENCE [LARGE SCALE GENOMIC DNA]</scope>
    <source>
        <strain evidence="1 2">NIH1004</strain>
    </source>
</reference>
<dbReference type="RefSeq" id="XP_033421952.1">
    <property type="nucleotide sequence ID" value="XM_033576097.1"/>
</dbReference>
<name>A0A5M9MAX4_9EURO</name>
<dbReference type="EMBL" id="QUQM01000008">
    <property type="protein sequence ID" value="KAA8642590.1"/>
    <property type="molecule type" value="Genomic_DNA"/>
</dbReference>
<dbReference type="VEuPathDB" id="FungiDB:EYZ11_006941"/>
<gene>
    <name evidence="1" type="ORF">ATNIH1004_011535</name>
</gene>
<protein>
    <submittedName>
        <fullName evidence="1">Uncharacterized protein</fullName>
    </submittedName>
</protein>
<dbReference type="GeneID" id="54334236"/>
<sequence>MAITRRQQHQYSKALRSGRRLWGQIGHVSHYQPAVAKRLPRSSLEVRMSGDTKNSPLPVHNPKESNIPEITILGNSSIYHDYDDQPQGPTTGPRKWLEPFAKRFCFMHGQEELLLRFSPLWINQEEFKVPRGKSKMHDKMKKYQRTPWDLDPRLRCNHADCGTSLWRQVDVPLDYVEQEGKSLYQIRWRLVWTPFSEIEDLDRAQALLENQRIKQNLRTSPRAGEIVEKRLQKLGEVAKVVQLEGILEA</sequence>
<evidence type="ECO:0000313" key="1">
    <source>
        <dbReference type="EMBL" id="KAA8642590.1"/>
    </source>
</evidence>